<feature type="domain" description="Cytochrome c-552/4" evidence="2">
    <location>
        <begin position="57"/>
        <end position="159"/>
    </location>
</feature>
<evidence type="ECO:0000313" key="4">
    <source>
        <dbReference type="Proteomes" id="UP000509414"/>
    </source>
</evidence>
<dbReference type="AlphaFoldDB" id="A0A7H9CGQ7"/>
<evidence type="ECO:0000313" key="3">
    <source>
        <dbReference type="EMBL" id="QLI05313.1"/>
    </source>
</evidence>
<keyword evidence="4" id="KW-1185">Reference proteome</keyword>
<dbReference type="InterPro" id="IPR051829">
    <property type="entry name" value="Multiheme_Cytochr_ET"/>
</dbReference>
<reference evidence="3 4" key="1">
    <citation type="submission" date="2020-02" db="EMBL/GenBank/DDBJ databases">
        <title>Complete genome sequence of the novel Campylobacter species Candidatus Campylobacter infans.</title>
        <authorList>
            <person name="Duim B."/>
            <person name="Zomer A."/>
            <person name="van der Graaf L."/>
            <person name="Wagenaar J."/>
        </authorList>
    </citation>
    <scope>NUCLEOTIDE SEQUENCE [LARGE SCALE GENOMIC DNA]</scope>
    <source>
        <strain evidence="3 4">19S00001</strain>
    </source>
</reference>
<sequence>MRFFCIFAAFLSFCFGIDLYEIYMNAKLNGNNTTQKESNAVNKNPTMHDTTWLEPNKCQSCHRDQTKYWEKSFHAKSHENANPLYKASIDLVAKKTIKSKEEVLVECSTCHNPGIKIKKIDEDYKISKIFGLKTAKTQNIDEQIHHKSDLSGVGCAYCHRIDKIKQGGNLGNYEVELLDDSNKIIVGPYQDAIKDDYHDNQQRDFFIDSDQLCLVCHDGIGASDKNGKPNPMSAYSTGGEMISNEKSCVECHMSERYETINSSYDDEIRVRYVRQHLFNGAHDIRQLKFGILFRYKKAKQILEIINNSSHMIPTGFGSRMIRIKVYYKDQNANILGEHSFDIGTQYSYNGEPALQYYADELKDDNRLAPQEAREFELNLPQNTFLINLKAQFYYLRPDLINLFDSNINNKEIIGPVEIADRVFYVK</sequence>
<dbReference type="EMBL" id="CP049075">
    <property type="protein sequence ID" value="QLI05313.1"/>
    <property type="molecule type" value="Genomic_DNA"/>
</dbReference>
<dbReference type="Proteomes" id="UP000509414">
    <property type="component" value="Chromosome"/>
</dbReference>
<protein>
    <recommendedName>
        <fullName evidence="2">Cytochrome c-552/4 domain-containing protein</fullName>
    </recommendedName>
</protein>
<accession>A0A7H9CGQ7</accession>
<dbReference type="InterPro" id="IPR036280">
    <property type="entry name" value="Multihaem_cyt_sf"/>
</dbReference>
<dbReference type="PANTHER" id="PTHR35038">
    <property type="entry name" value="DISSIMILATORY SULFITE REDUCTASE SIRA"/>
    <property type="match status" value="1"/>
</dbReference>
<name>A0A7H9CGQ7_9BACT</name>
<evidence type="ECO:0000256" key="1">
    <source>
        <dbReference type="ARBA" id="ARBA00022729"/>
    </source>
</evidence>
<proteinExistence type="predicted"/>
<evidence type="ECO:0000259" key="2">
    <source>
        <dbReference type="Pfam" id="PF13435"/>
    </source>
</evidence>
<keyword evidence="1" id="KW-0732">Signal</keyword>
<organism evidence="3 4">
    <name type="scientific">Candidatus Campylobacter infans</name>
    <dbReference type="NCBI Taxonomy" id="2561898"/>
    <lineage>
        <taxon>Bacteria</taxon>
        <taxon>Pseudomonadati</taxon>
        <taxon>Campylobacterota</taxon>
        <taxon>Epsilonproteobacteria</taxon>
        <taxon>Campylobacterales</taxon>
        <taxon>Campylobacteraceae</taxon>
        <taxon>Campylobacter</taxon>
    </lineage>
</organism>
<dbReference type="Gene3D" id="1.10.1130.10">
    <property type="entry name" value="Flavocytochrome C3, Chain A"/>
    <property type="match status" value="1"/>
</dbReference>
<dbReference type="KEGG" id="cinf:CINF_0798"/>
<dbReference type="Pfam" id="PF13435">
    <property type="entry name" value="Cytochrome_C554"/>
    <property type="match status" value="1"/>
</dbReference>
<dbReference type="RefSeq" id="WP_179975830.1">
    <property type="nucleotide sequence ID" value="NZ_CP049075.1"/>
</dbReference>
<gene>
    <name evidence="3" type="ORF">CINF_0798</name>
</gene>
<dbReference type="InterPro" id="IPR023155">
    <property type="entry name" value="Cyt_c-552/4"/>
</dbReference>
<dbReference type="SUPFAM" id="SSF48695">
    <property type="entry name" value="Multiheme cytochromes"/>
    <property type="match status" value="1"/>
</dbReference>